<comment type="caution">
    <text evidence="1">The sequence shown here is derived from an EMBL/GenBank/DDBJ whole genome shotgun (WGS) entry which is preliminary data.</text>
</comment>
<proteinExistence type="predicted"/>
<gene>
    <name evidence="1" type="ORF">RsS93_63600</name>
</gene>
<name>A0ABQ0ZDT1_9HYPH</name>
<dbReference type="EMBL" id="BLAJ01000028">
    <property type="protein sequence ID" value="GES53746.1"/>
    <property type="molecule type" value="Genomic_DNA"/>
</dbReference>
<dbReference type="Proteomes" id="UP000390335">
    <property type="component" value="Unassembled WGS sequence"/>
</dbReference>
<reference evidence="1 2" key="1">
    <citation type="journal article" date="2020" name="Genome Biol. Evol.">
        <title>Rhizobium dioscoreae sp. nov., a plant growth-promoting bacterium isolated from yam (Dioscorea species).</title>
        <authorList>
            <person name="Ouyabe M."/>
            <person name="Tanaka N."/>
            <person name="Shiwa Y."/>
            <person name="Fujita N."/>
            <person name="Kikuno H."/>
            <person name="Babil P."/>
            <person name="Shiwachi H."/>
        </authorList>
    </citation>
    <scope>NUCLEOTIDE SEQUENCE [LARGE SCALE GENOMIC DNA]</scope>
    <source>
        <strain evidence="1 2">S-93</strain>
    </source>
</reference>
<evidence type="ECO:0000313" key="2">
    <source>
        <dbReference type="Proteomes" id="UP000390335"/>
    </source>
</evidence>
<evidence type="ECO:0000313" key="1">
    <source>
        <dbReference type="EMBL" id="GES53746.1"/>
    </source>
</evidence>
<sequence>MSNKQTNLNRVLKKAEYVTSDMEPSPGGDHDDDIITIRRIRAATISPGGYPRSRRQKRNANPAALAAWENEGGAVLDGVDASAVQV</sequence>
<organism evidence="1 2">
    <name type="scientific">Rhizobium dioscoreae</name>
    <dbReference type="NCBI Taxonomy" id="2653122"/>
    <lineage>
        <taxon>Bacteria</taxon>
        <taxon>Pseudomonadati</taxon>
        <taxon>Pseudomonadota</taxon>
        <taxon>Alphaproteobacteria</taxon>
        <taxon>Hyphomicrobiales</taxon>
        <taxon>Rhizobiaceae</taxon>
        <taxon>Rhizobium/Agrobacterium group</taxon>
        <taxon>Rhizobium</taxon>
    </lineage>
</organism>
<accession>A0ABQ0ZDT1</accession>
<keyword evidence="2" id="KW-1185">Reference proteome</keyword>
<protein>
    <submittedName>
        <fullName evidence="1">Uncharacterized protein</fullName>
    </submittedName>
</protein>